<evidence type="ECO:0000259" key="5">
    <source>
        <dbReference type="PROSITE" id="PS51935"/>
    </source>
</evidence>
<dbReference type="InterPro" id="IPR038765">
    <property type="entry name" value="Papain-like_cys_pep_sf"/>
</dbReference>
<dbReference type="GO" id="GO:0006508">
    <property type="term" value="P:proteolysis"/>
    <property type="evidence" value="ECO:0007669"/>
    <property type="project" value="UniProtKB-KW"/>
</dbReference>
<dbReference type="InterPro" id="IPR039439">
    <property type="entry name" value="SH3b1_dom"/>
</dbReference>
<evidence type="ECO:0000256" key="4">
    <source>
        <dbReference type="ARBA" id="ARBA00022807"/>
    </source>
</evidence>
<evidence type="ECO:0000256" key="3">
    <source>
        <dbReference type="ARBA" id="ARBA00022801"/>
    </source>
</evidence>
<evidence type="ECO:0000256" key="2">
    <source>
        <dbReference type="ARBA" id="ARBA00022670"/>
    </source>
</evidence>
<name>A0A4V2US87_9FIRM</name>
<dbReference type="SUPFAM" id="SSF54001">
    <property type="entry name" value="Cysteine proteinases"/>
    <property type="match status" value="1"/>
</dbReference>
<dbReference type="Gene3D" id="3.90.1720.10">
    <property type="entry name" value="endopeptidase domain like (from Nostoc punctiforme)"/>
    <property type="match status" value="1"/>
</dbReference>
<dbReference type="GO" id="GO:0008234">
    <property type="term" value="F:cysteine-type peptidase activity"/>
    <property type="evidence" value="ECO:0007669"/>
    <property type="project" value="UniProtKB-KW"/>
</dbReference>
<dbReference type="Pfam" id="PF12913">
    <property type="entry name" value="SH3_6"/>
    <property type="match status" value="1"/>
</dbReference>
<dbReference type="InterPro" id="IPR051202">
    <property type="entry name" value="Peptidase_C40"/>
</dbReference>
<accession>A0A4V2US87</accession>
<evidence type="ECO:0000313" key="6">
    <source>
        <dbReference type="EMBL" id="TCS80442.1"/>
    </source>
</evidence>
<feature type="domain" description="NlpC/P60" evidence="5">
    <location>
        <begin position="288"/>
        <end position="418"/>
    </location>
</feature>
<dbReference type="Proteomes" id="UP000295188">
    <property type="component" value="Unassembled WGS sequence"/>
</dbReference>
<dbReference type="PROSITE" id="PS51935">
    <property type="entry name" value="NLPC_P60"/>
    <property type="match status" value="1"/>
</dbReference>
<evidence type="ECO:0000313" key="7">
    <source>
        <dbReference type="Proteomes" id="UP000295188"/>
    </source>
</evidence>
<keyword evidence="3" id="KW-0378">Hydrolase</keyword>
<dbReference type="AlphaFoldDB" id="A0A4V2US87"/>
<keyword evidence="7" id="KW-1185">Reference proteome</keyword>
<keyword evidence="2" id="KW-0645">Protease</keyword>
<dbReference type="InterPro" id="IPR000064">
    <property type="entry name" value="NLP_P60_dom"/>
</dbReference>
<reference evidence="6 7" key="1">
    <citation type="submission" date="2019-03" db="EMBL/GenBank/DDBJ databases">
        <title>Genomic Encyclopedia of Type Strains, Phase IV (KMG-IV): sequencing the most valuable type-strain genomes for metagenomic binning, comparative biology and taxonomic classification.</title>
        <authorList>
            <person name="Goeker M."/>
        </authorList>
    </citation>
    <scope>NUCLEOTIDE SEQUENCE [LARGE SCALE GENOMIC DNA]</scope>
    <source>
        <strain evidence="6 7">DSM 20467</strain>
    </source>
</reference>
<keyword evidence="4" id="KW-0788">Thiol protease</keyword>
<comment type="similarity">
    <text evidence="1">Belongs to the peptidase C40 family.</text>
</comment>
<dbReference type="Pfam" id="PF00877">
    <property type="entry name" value="NLPC_P60"/>
    <property type="match status" value="1"/>
</dbReference>
<evidence type="ECO:0000256" key="1">
    <source>
        <dbReference type="ARBA" id="ARBA00007074"/>
    </source>
</evidence>
<comment type="caution">
    <text evidence="6">The sequence shown here is derived from an EMBL/GenBank/DDBJ whole genome shotgun (WGS) entry which is preliminary data.</text>
</comment>
<dbReference type="PANTHER" id="PTHR47053:SF1">
    <property type="entry name" value="MUREIN DD-ENDOPEPTIDASE MEPH-RELATED"/>
    <property type="match status" value="1"/>
</dbReference>
<dbReference type="PIRSF" id="PIRSF019015">
    <property type="entry name" value="P60_peptidase_YkfC"/>
    <property type="match status" value="1"/>
</dbReference>
<dbReference type="PANTHER" id="PTHR47053">
    <property type="entry name" value="MUREIN DD-ENDOPEPTIDASE MEPH-RELATED"/>
    <property type="match status" value="1"/>
</dbReference>
<dbReference type="EMBL" id="SMAA01000004">
    <property type="protein sequence ID" value="TCS80442.1"/>
    <property type="molecule type" value="Genomic_DNA"/>
</dbReference>
<gene>
    <name evidence="6" type="ORF">EDC37_10444</name>
</gene>
<protein>
    <submittedName>
        <fullName evidence="6">NlpC/P60 family protein</fullName>
    </submittedName>
</protein>
<dbReference type="InterPro" id="IPR027017">
    <property type="entry name" value="P60_peptidase_YkfC"/>
</dbReference>
<organism evidence="6 7">
    <name type="scientific">Pectinatus cerevisiiphilus</name>
    <dbReference type="NCBI Taxonomy" id="86956"/>
    <lineage>
        <taxon>Bacteria</taxon>
        <taxon>Bacillati</taxon>
        <taxon>Bacillota</taxon>
        <taxon>Negativicutes</taxon>
        <taxon>Selenomonadales</taxon>
        <taxon>Selenomonadaceae</taxon>
        <taxon>Pectinatus</taxon>
    </lineage>
</organism>
<dbReference type="OrthoDB" id="9808890at2"/>
<sequence>MQISIRIIIFLFFTILTVFPYPKANADGLVNDGPLRTATFWQQHNTDGDSLVLTEAQKAPYNHAIQQSSPAMVDMADYPTTESRDTVKQIIEASSVVPDEAYDEFGQSLSQSAIDDLLHNRGLENIPDTVSVRMGVTVRRSSIRTLPTADPIFEEPQASMFDSLQETAIDPAEAVLILHTSNDGQYYYIQMYNYSGWVATADIALTNDRKQWLNYVNPQKFLTVTGKSYQVTNGTEMLFYQMGSRISFTKKNKFGYTIIIPQRDAQGNLKEKSTFITSAASLHEGYLPYTRNNIIQEAFYYLDEPYGWGGLKNSVDCSSFIANLYRTVGIFLPRNADQQETVAGQHFPFTDLDENGIYNSIAKNCRPGDAFFMDGHVMLYLGEVDNVPYVIDALGSYTQDIDGQKIRHHILHVVVNDLSLTVFSGKSFAAVLTSAVSFHQ</sequence>
<dbReference type="RefSeq" id="WP_132547915.1">
    <property type="nucleotide sequence ID" value="NZ_SMAA01000004.1"/>
</dbReference>
<proteinExistence type="inferred from homology"/>